<feature type="compositionally biased region" description="Basic and acidic residues" evidence="4">
    <location>
        <begin position="643"/>
        <end position="655"/>
    </location>
</feature>
<evidence type="ECO:0000256" key="1">
    <source>
        <dbReference type="ARBA" id="ARBA00004613"/>
    </source>
</evidence>
<feature type="compositionally biased region" description="Basic and acidic residues" evidence="4">
    <location>
        <begin position="459"/>
        <end position="468"/>
    </location>
</feature>
<feature type="chain" id="PRO_5042075667" evidence="5">
    <location>
        <begin position="22"/>
        <end position="1304"/>
    </location>
</feature>
<reference evidence="7" key="1">
    <citation type="submission" date="2021-07" db="EMBL/GenBank/DDBJ databases">
        <authorList>
            <person name="Catto M.A."/>
            <person name="Jacobson A."/>
            <person name="Kennedy G."/>
            <person name="Labadie P."/>
            <person name="Hunt B.G."/>
            <person name="Srinivasan R."/>
        </authorList>
    </citation>
    <scope>NUCLEOTIDE SEQUENCE</scope>
    <source>
        <strain evidence="7">PL_HMW_Pooled</strain>
        <tissue evidence="7">Head</tissue>
    </source>
</reference>
<feature type="region of interest" description="Disordered" evidence="4">
    <location>
        <begin position="897"/>
        <end position="924"/>
    </location>
</feature>
<keyword evidence="2" id="KW-0964">Secreted</keyword>
<feature type="compositionally biased region" description="Low complexity" evidence="4">
    <location>
        <begin position="208"/>
        <end position="219"/>
    </location>
</feature>
<feature type="compositionally biased region" description="Low complexity" evidence="4">
    <location>
        <begin position="1037"/>
        <end position="1085"/>
    </location>
</feature>
<proteinExistence type="predicted"/>
<comment type="subcellular location">
    <subcellularLocation>
        <location evidence="1">Secreted</location>
    </subcellularLocation>
</comment>
<feature type="compositionally biased region" description="Polar residues" evidence="4">
    <location>
        <begin position="1209"/>
        <end position="1219"/>
    </location>
</feature>
<organism evidence="7 8">
    <name type="scientific">Frankliniella fusca</name>
    <dbReference type="NCBI Taxonomy" id="407009"/>
    <lineage>
        <taxon>Eukaryota</taxon>
        <taxon>Metazoa</taxon>
        <taxon>Ecdysozoa</taxon>
        <taxon>Arthropoda</taxon>
        <taxon>Hexapoda</taxon>
        <taxon>Insecta</taxon>
        <taxon>Pterygota</taxon>
        <taxon>Neoptera</taxon>
        <taxon>Paraneoptera</taxon>
        <taxon>Thysanoptera</taxon>
        <taxon>Terebrantia</taxon>
        <taxon>Thripoidea</taxon>
        <taxon>Thripidae</taxon>
        <taxon>Frankliniella</taxon>
    </lineage>
</organism>
<feature type="region of interest" description="Disordered" evidence="4">
    <location>
        <begin position="639"/>
        <end position="659"/>
    </location>
</feature>
<feature type="region of interest" description="Disordered" evidence="4">
    <location>
        <begin position="459"/>
        <end position="478"/>
    </location>
</feature>
<feature type="compositionally biased region" description="Low complexity" evidence="4">
    <location>
        <begin position="1127"/>
        <end position="1199"/>
    </location>
</feature>
<evidence type="ECO:0000259" key="6">
    <source>
        <dbReference type="PROSITE" id="PS50184"/>
    </source>
</evidence>
<feature type="compositionally biased region" description="Low complexity" evidence="4">
    <location>
        <begin position="672"/>
        <end position="704"/>
    </location>
</feature>
<feature type="compositionally biased region" description="Acidic residues" evidence="4">
    <location>
        <begin position="915"/>
        <end position="924"/>
    </location>
</feature>
<dbReference type="InterPro" id="IPR001007">
    <property type="entry name" value="VWF_dom"/>
</dbReference>
<comment type="caution">
    <text evidence="7">The sequence shown here is derived from an EMBL/GenBank/DDBJ whole genome shotgun (WGS) entry which is preliminary data.</text>
</comment>
<feature type="compositionally biased region" description="Basic and acidic residues" evidence="4">
    <location>
        <begin position="899"/>
        <end position="913"/>
    </location>
</feature>
<feature type="region of interest" description="Disordered" evidence="4">
    <location>
        <begin position="672"/>
        <end position="870"/>
    </location>
</feature>
<dbReference type="Gene3D" id="6.20.200.20">
    <property type="match status" value="1"/>
</dbReference>
<evidence type="ECO:0000256" key="2">
    <source>
        <dbReference type="ARBA" id="ARBA00022525"/>
    </source>
</evidence>
<keyword evidence="3 5" id="KW-0732">Signal</keyword>
<sequence>MRARMATPLAALLLLVPAAAPAGLLPDPDKALLEQQPDPYSSTGCLFEGVRYRPGQAVPVRDEPCVRCRCRRGAPVCRLRVCSPVPDPPPPGCVVLHRAHACCPQLHCQDPDNRLEVEARWRHGGHPAATSQRYRADGPGKGCYLNGSLFAEGSALSSSTLCDYCYCVRGEQRCVRPQCVLPAPGCTPEYRDHACCPTSYSCRASSTSASNGTAGTAPALAPPTPPRRRPAGCTVDGKRYQEGAQVRSVARGRCESCYCMRGRVRCAPLKCDVALEGCQPVSAPGKCCPVSYDCSKSRLSGTKTGSSASNNNVKELSGRPNKGDNTVRSISYDARSNREISSKDSKVKIETHRADQSVLQTTQLPLSEETTLLTGTADNIAITVNTKLDLGSPLDLLRVKNNTVIPEKSKILPVIEAIINKTRQKDQDYDYDYNEPSLPPSLPNLRIIPFVAEDAVIPEDKAHSDKGQDFSGSSKTKESQDKIDNFYFFSPPTETEGGFVPREPAVDGPFYQAKYDPNKHKGAQTVSSTKNHVPQVTIRTVVPEAVTPDPLLGNSGSAPCLSGGRRYRHGELLTGIGPCRMCFCFDGGLQCQEPSCGAVPPGCSRAPSKDPERCCGSIECGDESRDRPLMFANLAESETQRVPGEDEHAAEEHAAVESVPARAPVPVLAPTTTIATKGPSTSTFTTAAPTSSTTTTVTLPNSTTKAHRHRPAGAWSTTTTTSTTPTTTLSGTKTSSKPKTKPTTAKPIRTTRRPPSTTPRTTKNTTPTTPTRDNATVPLSLPTSPATPTTTTKAVTKQEKTTETSTSTSTTFSSTSPTTRPTSSSTTTPTPQTTDMKTITTTSTTTTTTTTKRPPLRKERPTTPTSLFDALWGGADESENEAQDKVDQDVQYDDLVSTNKHEHEPAREPRPPLEPEAEAEDDSFSFDKFLELFIQPDPTVAPTTPAPPRPATVTTPRSAATVSVSRTTLSPTTAATSVGGSSSSTTIASVSASSSSTMTTVASVSGPTPTAPAATTSRSEASTTTSKQQPLTPTPAPSASASKTTPTPNPLKKTSTAVPAKAKPSPVVKGPSPSKPVTSTVKPSTATARKPSSTTQKPTAFTSKAPTTTRKPAATTSRPPSKPPSRPATSATPRPTTSTSSTSATPPTRASNTANQTSIPKATTTTPSTTTTTAATESPSARPSTTTATPLATLRPSLLFGSVKHRPSMETSGSSSSYPAQLHHISTRRPPPAPASTPSSPGSGSESASGPPTAWPGLSGLLKLAGCNIYGRMYRVGKIIEELSGACLECRCTEVGVQCQQLDC</sequence>
<reference evidence="7" key="2">
    <citation type="journal article" date="2023" name="BMC Genomics">
        <title>Pest status, molecular evolution, and epigenetic factors derived from the genome assembly of Frankliniella fusca, a thysanopteran phytovirus vector.</title>
        <authorList>
            <person name="Catto M.A."/>
            <person name="Labadie P.E."/>
            <person name="Jacobson A.L."/>
            <person name="Kennedy G.G."/>
            <person name="Srinivasan R."/>
            <person name="Hunt B.G."/>
        </authorList>
    </citation>
    <scope>NUCLEOTIDE SEQUENCE</scope>
    <source>
        <strain evidence="7">PL_HMW_Pooled</strain>
    </source>
</reference>
<evidence type="ECO:0000313" key="7">
    <source>
        <dbReference type="EMBL" id="KAK3914418.1"/>
    </source>
</evidence>
<dbReference type="SMART" id="SM00214">
    <property type="entry name" value="VWC"/>
    <property type="match status" value="3"/>
</dbReference>
<keyword evidence="8" id="KW-1185">Reference proteome</keyword>
<dbReference type="InterPro" id="IPR052424">
    <property type="entry name" value="Kielin_Chordin-BMP_Reg"/>
</dbReference>
<dbReference type="PANTHER" id="PTHR46698:SF3">
    <property type="entry name" value="TENECTIN ISOFORM 1-RELATED"/>
    <property type="match status" value="1"/>
</dbReference>
<feature type="domain" description="VWFC" evidence="6">
    <location>
        <begin position="231"/>
        <end position="295"/>
    </location>
</feature>
<gene>
    <name evidence="7" type="ORF">KUF71_023819</name>
</gene>
<dbReference type="EMBL" id="JAHWGI010000380">
    <property type="protein sequence ID" value="KAK3914418.1"/>
    <property type="molecule type" value="Genomic_DNA"/>
</dbReference>
<feature type="compositionally biased region" description="Polar residues" evidence="4">
    <location>
        <begin position="1086"/>
        <end position="1101"/>
    </location>
</feature>
<feature type="compositionally biased region" description="Low complexity" evidence="4">
    <location>
        <begin position="951"/>
        <end position="965"/>
    </location>
</feature>
<accession>A0AAE1LCC0</accession>
<evidence type="ECO:0000256" key="4">
    <source>
        <dbReference type="SAM" id="MobiDB-lite"/>
    </source>
</evidence>
<feature type="signal peptide" evidence="5">
    <location>
        <begin position="1"/>
        <end position="21"/>
    </location>
</feature>
<dbReference type="PROSITE" id="PS50184">
    <property type="entry name" value="VWFC_2"/>
    <property type="match status" value="3"/>
</dbReference>
<dbReference type="Gene3D" id="2.10.70.10">
    <property type="entry name" value="Complement Module, domain 1"/>
    <property type="match status" value="2"/>
</dbReference>
<name>A0AAE1LCC0_9NEOP</name>
<feature type="compositionally biased region" description="Low complexity" evidence="4">
    <location>
        <begin position="716"/>
        <end position="795"/>
    </location>
</feature>
<feature type="region of interest" description="Disordered" evidence="4">
    <location>
        <begin position="298"/>
        <end position="328"/>
    </location>
</feature>
<dbReference type="Proteomes" id="UP001219518">
    <property type="component" value="Unassembled WGS sequence"/>
</dbReference>
<protein>
    <submittedName>
        <fullName evidence="7">Kielin/chordin-like protein</fullName>
    </submittedName>
</protein>
<feature type="compositionally biased region" description="Polar residues" evidence="4">
    <location>
        <begin position="298"/>
        <end position="314"/>
    </location>
</feature>
<feature type="compositionally biased region" description="Low complexity" evidence="4">
    <location>
        <begin position="803"/>
        <end position="853"/>
    </location>
</feature>
<evidence type="ECO:0000256" key="5">
    <source>
        <dbReference type="SAM" id="SignalP"/>
    </source>
</evidence>
<feature type="compositionally biased region" description="Low complexity" evidence="4">
    <location>
        <begin position="1102"/>
        <end position="1119"/>
    </location>
</feature>
<feature type="compositionally biased region" description="Low complexity" evidence="4">
    <location>
        <begin position="1236"/>
        <end position="1252"/>
    </location>
</feature>
<feature type="compositionally biased region" description="Low complexity" evidence="4">
    <location>
        <begin position="972"/>
        <end position="1026"/>
    </location>
</feature>
<evidence type="ECO:0000313" key="8">
    <source>
        <dbReference type="Proteomes" id="UP001219518"/>
    </source>
</evidence>
<evidence type="ECO:0000256" key="3">
    <source>
        <dbReference type="ARBA" id="ARBA00022729"/>
    </source>
</evidence>
<dbReference type="PANTHER" id="PTHR46698">
    <property type="entry name" value="CROSSVEINLESS 2"/>
    <property type="match status" value="1"/>
</dbReference>
<dbReference type="GO" id="GO:0005576">
    <property type="term" value="C:extracellular region"/>
    <property type="evidence" value="ECO:0007669"/>
    <property type="project" value="UniProtKB-SubCell"/>
</dbReference>
<feature type="domain" description="VWFC" evidence="6">
    <location>
        <begin position="43"/>
        <end position="109"/>
    </location>
</feature>
<feature type="region of interest" description="Disordered" evidence="4">
    <location>
        <begin position="936"/>
        <end position="1252"/>
    </location>
</feature>
<feature type="domain" description="VWFC" evidence="6">
    <location>
        <begin position="558"/>
        <end position="621"/>
    </location>
</feature>
<dbReference type="SUPFAM" id="SSF57603">
    <property type="entry name" value="FnI-like domain"/>
    <property type="match status" value="4"/>
</dbReference>
<feature type="region of interest" description="Disordered" evidence="4">
    <location>
        <begin position="208"/>
        <end position="232"/>
    </location>
</feature>